<accession>A0A974PKV8</accession>
<keyword evidence="2" id="KW-1185">Reference proteome</keyword>
<dbReference type="Pfam" id="PF04317">
    <property type="entry name" value="DUF463"/>
    <property type="match status" value="1"/>
</dbReference>
<sequence>MVPFTAAMDDARIALKTLADRVEGLAHPTLRLGVTGLSRAGKTIFTTALVHALTRGGRLPVFEAMQSGRIARAELEPQPDDAVPRFAYEDHLKTLSQVRAWPASTTRVSELRLSIRFATARGSLRTLTLDLVDYPGEWLLDLPLLDMSYEQFARQSLALARAPARADVAAPYLAAVADAPAAGPVDEAKAREVAALFTTYLEACRTEKLAMSLLPPGRFLMPGDLEGSPALTFAPLDVGDDTPRAGTLGAMMERRYEAYRNAVVRPFFRNHFARLDRQIVLVDALSALNAGPAALADLERALDGILAAFRTGRNSLVSTLFRPRIEKVLFAATKADHLHRASHDRLEAILARLVERARGRASDHGASLDVVALAAIRATREARVRRDGHELDAIVGTPDKGQEAGGHVFDGEEEVAVFPGELPADPDTLFDPSGAGFRGLASAVDGDVDFRFLRFRPPAGIGAGPMPHIRLDRALQFLLGDRLA</sequence>
<dbReference type="AlphaFoldDB" id="A0A974PKV8"/>
<dbReference type="PANTHER" id="PTHR38605">
    <property type="entry name" value="ATPASE-RELATED"/>
    <property type="match status" value="1"/>
</dbReference>
<dbReference type="RefSeq" id="WP_203192322.1">
    <property type="nucleotide sequence ID" value="NZ_CP063362.1"/>
</dbReference>
<evidence type="ECO:0000313" key="1">
    <source>
        <dbReference type="EMBL" id="QRG05458.1"/>
    </source>
</evidence>
<dbReference type="EMBL" id="CP063362">
    <property type="protein sequence ID" value="QRG05458.1"/>
    <property type="molecule type" value="Genomic_DNA"/>
</dbReference>
<evidence type="ECO:0000313" key="2">
    <source>
        <dbReference type="Proteomes" id="UP000596427"/>
    </source>
</evidence>
<dbReference type="PIRSF" id="PIRSF019381">
    <property type="entry name" value="YcjX"/>
    <property type="match status" value="1"/>
</dbReference>
<protein>
    <submittedName>
        <fullName evidence="1">YcjX family protein</fullName>
    </submittedName>
</protein>
<organism evidence="1 2">
    <name type="scientific">Xanthobacter dioxanivorans</name>
    <dbReference type="NCBI Taxonomy" id="2528964"/>
    <lineage>
        <taxon>Bacteria</taxon>
        <taxon>Pseudomonadati</taxon>
        <taxon>Pseudomonadota</taxon>
        <taxon>Alphaproteobacteria</taxon>
        <taxon>Hyphomicrobiales</taxon>
        <taxon>Xanthobacteraceae</taxon>
        <taxon>Xanthobacter</taxon>
    </lineage>
</organism>
<reference evidence="1 2" key="1">
    <citation type="submission" date="2020-10" db="EMBL/GenBank/DDBJ databases">
        <title>Degradation of 1,4-Dioxane by Xanthobacter sp. YN2, via a Novel Group-2 Soluble Di-Iron Monooxygenase.</title>
        <authorList>
            <person name="Ma F."/>
            <person name="Wang Y."/>
            <person name="Yang J."/>
            <person name="Guo H."/>
            <person name="Su D."/>
            <person name="Yu L."/>
        </authorList>
    </citation>
    <scope>NUCLEOTIDE SEQUENCE [LARGE SCALE GENOMIC DNA]</scope>
    <source>
        <strain evidence="1 2">YN2</strain>
    </source>
</reference>
<dbReference type="PANTHER" id="PTHR38605:SF1">
    <property type="entry name" value="ATPASE"/>
    <property type="match status" value="1"/>
</dbReference>
<gene>
    <name evidence="1" type="ORF">EZH22_20580</name>
</gene>
<dbReference type="KEGG" id="xdi:EZH22_20580"/>
<proteinExistence type="predicted"/>
<dbReference type="InterPro" id="IPR007413">
    <property type="entry name" value="YcjX-like"/>
</dbReference>
<dbReference type="Proteomes" id="UP000596427">
    <property type="component" value="Chromosome"/>
</dbReference>
<name>A0A974PKV8_9HYPH</name>